<comment type="caution">
    <text evidence="1">The sequence shown here is derived from an EMBL/GenBank/DDBJ whole genome shotgun (WGS) entry which is preliminary data.</text>
</comment>
<reference evidence="2" key="1">
    <citation type="journal article" date="2023" name="Nat. Plants">
        <title>Single-cell RNA sequencing provides a high-resolution roadmap for understanding the multicellular compartmentation of specialized metabolism.</title>
        <authorList>
            <person name="Sun S."/>
            <person name="Shen X."/>
            <person name="Li Y."/>
            <person name="Li Y."/>
            <person name="Wang S."/>
            <person name="Li R."/>
            <person name="Zhang H."/>
            <person name="Shen G."/>
            <person name="Guo B."/>
            <person name="Wei J."/>
            <person name="Xu J."/>
            <person name="St-Pierre B."/>
            <person name="Chen S."/>
            <person name="Sun C."/>
        </authorList>
    </citation>
    <scope>NUCLEOTIDE SEQUENCE [LARGE SCALE GENOMIC DNA]</scope>
</reference>
<dbReference type="Proteomes" id="UP001060085">
    <property type="component" value="Linkage Group LG03"/>
</dbReference>
<organism evidence="1 2">
    <name type="scientific">Catharanthus roseus</name>
    <name type="common">Madagascar periwinkle</name>
    <name type="synonym">Vinca rosea</name>
    <dbReference type="NCBI Taxonomy" id="4058"/>
    <lineage>
        <taxon>Eukaryota</taxon>
        <taxon>Viridiplantae</taxon>
        <taxon>Streptophyta</taxon>
        <taxon>Embryophyta</taxon>
        <taxon>Tracheophyta</taxon>
        <taxon>Spermatophyta</taxon>
        <taxon>Magnoliopsida</taxon>
        <taxon>eudicotyledons</taxon>
        <taxon>Gunneridae</taxon>
        <taxon>Pentapetalae</taxon>
        <taxon>asterids</taxon>
        <taxon>lamiids</taxon>
        <taxon>Gentianales</taxon>
        <taxon>Apocynaceae</taxon>
        <taxon>Rauvolfioideae</taxon>
        <taxon>Vinceae</taxon>
        <taxon>Catharanthinae</taxon>
        <taxon>Catharanthus</taxon>
    </lineage>
</organism>
<evidence type="ECO:0000313" key="1">
    <source>
        <dbReference type="EMBL" id="KAI5670773.1"/>
    </source>
</evidence>
<sequence>MGLHGERSSFTILPPSNIPFPFLFFSSNSNFGESLQQAGEVLLKREFELDMAMEMDAKELREAVKFVCTLFAQRFFGQKAKKYVCSFLPLLPATTSVPSGSDGVGRPVCVITGATSGLGAATAYALSMEGFYIVLAGRSSESLSKAVSNIKRQNTGAYVKAFQVDISSFKSILKFKSSLQQWLLDSDMHSSIQLLINNAGVLATSARLSAEEYDQYSLLS</sequence>
<evidence type="ECO:0000313" key="2">
    <source>
        <dbReference type="Proteomes" id="UP001060085"/>
    </source>
</evidence>
<dbReference type="EMBL" id="CM044703">
    <property type="protein sequence ID" value="KAI5670773.1"/>
    <property type="molecule type" value="Genomic_DNA"/>
</dbReference>
<proteinExistence type="predicted"/>
<protein>
    <submittedName>
        <fullName evidence="1">Uncharacterized protein</fullName>
    </submittedName>
</protein>
<accession>A0ACC0BDS8</accession>
<name>A0ACC0BDS8_CATRO</name>
<gene>
    <name evidence="1" type="ORF">M9H77_11137</name>
</gene>
<keyword evidence="2" id="KW-1185">Reference proteome</keyword>